<dbReference type="InterPro" id="IPR050109">
    <property type="entry name" value="HTH-type_TetR-like_transc_reg"/>
</dbReference>
<feature type="domain" description="HTH tetR-type" evidence="5">
    <location>
        <begin position="24"/>
        <end position="84"/>
    </location>
</feature>
<sequence>MQEKNCPPAEAGCTPGRFAAGADPAKREQILEGAKAVFMRLGFDAASMNDITREAGVSKGTIYVYFDSKDDLFAAIMEQERTRLAESMRDILDGSEAVEEGLYRFGVAFAVKITSESTISAMRTMISVAPRMRMLSQRFFQDDSMNIRFFLERFLIRQVAKGALVVDDVSLAARHFIELSTGTFLKMRLFGHMEGPPPIDEIEKQIASAVRIFIAGYGNHGA</sequence>
<keyword evidence="2 4" id="KW-0238">DNA-binding</keyword>
<dbReference type="PROSITE" id="PS50977">
    <property type="entry name" value="HTH_TETR_2"/>
    <property type="match status" value="1"/>
</dbReference>
<dbReference type="EMBL" id="VJMG01000025">
    <property type="protein sequence ID" value="TRL39004.1"/>
    <property type="molecule type" value="Genomic_DNA"/>
</dbReference>
<evidence type="ECO:0000256" key="2">
    <source>
        <dbReference type="ARBA" id="ARBA00023125"/>
    </source>
</evidence>
<gene>
    <name evidence="6" type="ORF">FNA46_10675</name>
</gene>
<dbReference type="InterPro" id="IPR001647">
    <property type="entry name" value="HTH_TetR"/>
</dbReference>
<evidence type="ECO:0000256" key="3">
    <source>
        <dbReference type="ARBA" id="ARBA00023163"/>
    </source>
</evidence>
<proteinExistence type="predicted"/>
<dbReference type="PANTHER" id="PTHR30055">
    <property type="entry name" value="HTH-TYPE TRANSCRIPTIONAL REGULATOR RUTR"/>
    <property type="match status" value="1"/>
</dbReference>
<dbReference type="Pfam" id="PF00440">
    <property type="entry name" value="TetR_N"/>
    <property type="match status" value="1"/>
</dbReference>
<dbReference type="GO" id="GO:0003700">
    <property type="term" value="F:DNA-binding transcription factor activity"/>
    <property type="evidence" value="ECO:0007669"/>
    <property type="project" value="TreeGrafter"/>
</dbReference>
<accession>A0A549TAV4</accession>
<dbReference type="Pfam" id="PF14246">
    <property type="entry name" value="TetR_C_7"/>
    <property type="match status" value="1"/>
</dbReference>
<dbReference type="GO" id="GO:0000976">
    <property type="term" value="F:transcription cis-regulatory region binding"/>
    <property type="evidence" value="ECO:0007669"/>
    <property type="project" value="TreeGrafter"/>
</dbReference>
<protein>
    <submittedName>
        <fullName evidence="6">TetR/AcrR family transcriptional regulator</fullName>
    </submittedName>
</protein>
<dbReference type="PRINTS" id="PR00455">
    <property type="entry name" value="HTHTETR"/>
</dbReference>
<evidence type="ECO:0000256" key="4">
    <source>
        <dbReference type="PROSITE-ProRule" id="PRU00335"/>
    </source>
</evidence>
<keyword evidence="1" id="KW-0805">Transcription regulation</keyword>
<organism evidence="6 7">
    <name type="scientific">Rhizobium straminoryzae</name>
    <dbReference type="NCBI Taxonomy" id="1387186"/>
    <lineage>
        <taxon>Bacteria</taxon>
        <taxon>Pseudomonadati</taxon>
        <taxon>Pseudomonadota</taxon>
        <taxon>Alphaproteobacteria</taxon>
        <taxon>Hyphomicrobiales</taxon>
        <taxon>Rhizobiaceae</taxon>
        <taxon>Rhizobium/Agrobacterium group</taxon>
        <taxon>Rhizobium</taxon>
    </lineage>
</organism>
<dbReference type="AlphaFoldDB" id="A0A549TAV4"/>
<evidence type="ECO:0000259" key="5">
    <source>
        <dbReference type="PROSITE" id="PS50977"/>
    </source>
</evidence>
<feature type="DNA-binding region" description="H-T-H motif" evidence="4">
    <location>
        <begin position="47"/>
        <end position="66"/>
    </location>
</feature>
<dbReference type="SUPFAM" id="SSF46689">
    <property type="entry name" value="Homeodomain-like"/>
    <property type="match status" value="1"/>
</dbReference>
<dbReference type="Proteomes" id="UP000316801">
    <property type="component" value="Unassembled WGS sequence"/>
</dbReference>
<evidence type="ECO:0000313" key="7">
    <source>
        <dbReference type="Proteomes" id="UP000316801"/>
    </source>
</evidence>
<dbReference type="PROSITE" id="PS01081">
    <property type="entry name" value="HTH_TETR_1"/>
    <property type="match status" value="1"/>
</dbReference>
<dbReference type="RefSeq" id="WP_143125186.1">
    <property type="nucleotide sequence ID" value="NZ_VJMG01000025.1"/>
</dbReference>
<dbReference type="InterPro" id="IPR039536">
    <property type="entry name" value="TetR_C_Proteobacteria"/>
</dbReference>
<evidence type="ECO:0000313" key="6">
    <source>
        <dbReference type="EMBL" id="TRL39004.1"/>
    </source>
</evidence>
<name>A0A549TAV4_9HYPH</name>
<keyword evidence="3" id="KW-0804">Transcription</keyword>
<dbReference type="FunFam" id="1.10.10.60:FF:000141">
    <property type="entry name" value="TetR family transcriptional regulator"/>
    <property type="match status" value="1"/>
</dbReference>
<keyword evidence="7" id="KW-1185">Reference proteome</keyword>
<dbReference type="InterPro" id="IPR023772">
    <property type="entry name" value="DNA-bd_HTH_TetR-type_CS"/>
</dbReference>
<reference evidence="6 7" key="1">
    <citation type="submission" date="2019-07" db="EMBL/GenBank/DDBJ databases">
        <title>Ln-dependent methylotrophs.</title>
        <authorList>
            <person name="Tani A."/>
        </authorList>
    </citation>
    <scope>NUCLEOTIDE SEQUENCE [LARGE SCALE GENOMIC DNA]</scope>
    <source>
        <strain evidence="6 7">SM12</strain>
    </source>
</reference>
<dbReference type="PANTHER" id="PTHR30055:SF146">
    <property type="entry name" value="HTH-TYPE TRANSCRIPTIONAL DUAL REGULATOR CECR"/>
    <property type="match status" value="1"/>
</dbReference>
<evidence type="ECO:0000256" key="1">
    <source>
        <dbReference type="ARBA" id="ARBA00023015"/>
    </source>
</evidence>
<dbReference type="Gene3D" id="1.10.10.60">
    <property type="entry name" value="Homeodomain-like"/>
    <property type="match status" value="1"/>
</dbReference>
<comment type="caution">
    <text evidence="6">The sequence shown here is derived from an EMBL/GenBank/DDBJ whole genome shotgun (WGS) entry which is preliminary data.</text>
</comment>
<dbReference type="InterPro" id="IPR009057">
    <property type="entry name" value="Homeodomain-like_sf"/>
</dbReference>
<dbReference type="Gene3D" id="1.10.357.10">
    <property type="entry name" value="Tetracycline Repressor, domain 2"/>
    <property type="match status" value="1"/>
</dbReference>